<reference evidence="2 3" key="1">
    <citation type="submission" date="2018-06" db="EMBL/GenBank/DDBJ databases">
        <authorList>
            <consortium name="Pathogen Informatics"/>
            <person name="Doyle S."/>
        </authorList>
    </citation>
    <scope>NUCLEOTIDE SEQUENCE [LARGE SCALE GENOMIC DNA]</scope>
    <source>
        <strain evidence="2 3">NCTC12872</strain>
    </source>
</reference>
<evidence type="ECO:0000256" key="1">
    <source>
        <dbReference type="SAM" id="Phobius"/>
    </source>
</evidence>
<keyword evidence="1" id="KW-0472">Membrane</keyword>
<name>A0A379DEI9_9PAST</name>
<organism evidence="2 3">
    <name type="scientific">Phocoenobacter uteri</name>
    <dbReference type="NCBI Taxonomy" id="146806"/>
    <lineage>
        <taxon>Bacteria</taxon>
        <taxon>Pseudomonadati</taxon>
        <taxon>Pseudomonadota</taxon>
        <taxon>Gammaproteobacteria</taxon>
        <taxon>Pasteurellales</taxon>
        <taxon>Pasteurellaceae</taxon>
        <taxon>Phocoenobacter</taxon>
    </lineage>
</organism>
<evidence type="ECO:0000313" key="3">
    <source>
        <dbReference type="Proteomes" id="UP000255417"/>
    </source>
</evidence>
<gene>
    <name evidence="2" type="ORF">NCTC12872_02024</name>
</gene>
<accession>A0A379DEI9</accession>
<keyword evidence="1" id="KW-1133">Transmembrane helix</keyword>
<dbReference type="EMBL" id="UGTA01000002">
    <property type="protein sequence ID" value="SUB76396.1"/>
    <property type="molecule type" value="Genomic_DNA"/>
</dbReference>
<evidence type="ECO:0000313" key="2">
    <source>
        <dbReference type="EMBL" id="SUB76396.1"/>
    </source>
</evidence>
<sequence>MNYEILIPFVFLFITVFLLMLRISRIEKYLSKLQDYLNAQNLKK</sequence>
<protein>
    <submittedName>
        <fullName evidence="2">Uncharacterized protein</fullName>
    </submittedName>
</protein>
<proteinExistence type="predicted"/>
<keyword evidence="1" id="KW-0812">Transmembrane</keyword>
<dbReference type="AlphaFoldDB" id="A0A379DEI9"/>
<dbReference type="Proteomes" id="UP000255417">
    <property type="component" value="Unassembled WGS sequence"/>
</dbReference>
<keyword evidence="3" id="KW-1185">Reference proteome</keyword>
<feature type="transmembrane region" description="Helical" evidence="1">
    <location>
        <begin position="6"/>
        <end position="23"/>
    </location>
</feature>
<dbReference type="RefSeq" id="WP_279525374.1">
    <property type="nucleotide sequence ID" value="NZ_LWIF01000002.1"/>
</dbReference>